<evidence type="ECO:0000313" key="1">
    <source>
        <dbReference type="EMBL" id="RRD75225.1"/>
    </source>
</evidence>
<sequence length="67" mass="7463">MDIVKIKENAGERVVLALEPSEAVKLANILDFACYNNAKISDDSRRFVKEVVRSAAKLEKAIKSGWL</sequence>
<dbReference type="Proteomes" id="UP000279860">
    <property type="component" value="Unassembled WGS sequence"/>
</dbReference>
<name>A0A3P1YX39_TANFO</name>
<dbReference type="EMBL" id="RQYN01000021">
    <property type="protein sequence ID" value="RRD75225.1"/>
    <property type="molecule type" value="Genomic_DNA"/>
</dbReference>
<organism evidence="1 2">
    <name type="scientific">Tannerella forsythia</name>
    <name type="common">Bacteroides forsythus</name>
    <dbReference type="NCBI Taxonomy" id="28112"/>
    <lineage>
        <taxon>Bacteria</taxon>
        <taxon>Pseudomonadati</taxon>
        <taxon>Bacteroidota</taxon>
        <taxon>Bacteroidia</taxon>
        <taxon>Bacteroidales</taxon>
        <taxon>Tannerellaceae</taxon>
        <taxon>Tannerella</taxon>
    </lineage>
</organism>
<dbReference type="AlphaFoldDB" id="A0A3P1YX39"/>
<dbReference type="RefSeq" id="WP_124789973.1">
    <property type="nucleotide sequence ID" value="NZ_RQYN01000021.1"/>
</dbReference>
<accession>A0A3P1YX39</accession>
<gene>
    <name evidence="1" type="ORF">EII41_06850</name>
</gene>
<protein>
    <submittedName>
        <fullName evidence="1">Uncharacterized protein</fullName>
    </submittedName>
</protein>
<evidence type="ECO:0000313" key="2">
    <source>
        <dbReference type="Proteomes" id="UP000279860"/>
    </source>
</evidence>
<comment type="caution">
    <text evidence="1">The sequence shown here is derived from an EMBL/GenBank/DDBJ whole genome shotgun (WGS) entry which is preliminary data.</text>
</comment>
<proteinExistence type="predicted"/>
<reference evidence="1 2" key="1">
    <citation type="submission" date="2018-11" db="EMBL/GenBank/DDBJ databases">
        <title>Genomes From Bacteria Associated with the Canine Oral Cavity: a Test Case for Automated Genome-Based Taxonomic Assignment.</title>
        <authorList>
            <person name="Coil D.A."/>
            <person name="Jospin G."/>
            <person name="Darling A.E."/>
            <person name="Wallis C."/>
            <person name="Davis I.J."/>
            <person name="Harris S."/>
            <person name="Eisen J.A."/>
            <person name="Holcombe L.J."/>
            <person name="O'Flynn C."/>
        </authorList>
    </citation>
    <scope>NUCLEOTIDE SEQUENCE [LARGE SCALE GENOMIC DNA]</scope>
    <source>
        <strain evidence="1 2">OH1426_COT-023</strain>
    </source>
</reference>